<name>A0A6A5H8G3_CAERE</name>
<dbReference type="KEGG" id="crq:GCK72_011349"/>
<reference evidence="2 3" key="1">
    <citation type="submission" date="2019-12" db="EMBL/GenBank/DDBJ databases">
        <title>Chromosome-level assembly of the Caenorhabditis remanei genome.</title>
        <authorList>
            <person name="Teterina A.A."/>
            <person name="Willis J.H."/>
            <person name="Phillips P.C."/>
        </authorList>
    </citation>
    <scope>NUCLEOTIDE SEQUENCE [LARGE SCALE GENOMIC DNA]</scope>
    <source>
        <strain evidence="2 3">PX506</strain>
        <tissue evidence="2">Whole organism</tissue>
    </source>
</reference>
<feature type="transmembrane region" description="Helical" evidence="1">
    <location>
        <begin position="58"/>
        <end position="79"/>
    </location>
</feature>
<keyword evidence="1" id="KW-0812">Transmembrane</keyword>
<accession>A0A6A5H8G3</accession>
<evidence type="ECO:0000256" key="1">
    <source>
        <dbReference type="SAM" id="Phobius"/>
    </source>
</evidence>
<feature type="transmembrane region" description="Helical" evidence="1">
    <location>
        <begin position="155"/>
        <end position="179"/>
    </location>
</feature>
<keyword evidence="1" id="KW-0472">Membrane</keyword>
<dbReference type="GeneID" id="78775167"/>
<dbReference type="Proteomes" id="UP000483820">
    <property type="component" value="Chromosome III"/>
</dbReference>
<dbReference type="RefSeq" id="XP_053587964.1">
    <property type="nucleotide sequence ID" value="XM_053728387.1"/>
</dbReference>
<organism evidence="2 3">
    <name type="scientific">Caenorhabditis remanei</name>
    <name type="common">Caenorhabditis vulgaris</name>
    <dbReference type="NCBI Taxonomy" id="31234"/>
    <lineage>
        <taxon>Eukaryota</taxon>
        <taxon>Metazoa</taxon>
        <taxon>Ecdysozoa</taxon>
        <taxon>Nematoda</taxon>
        <taxon>Chromadorea</taxon>
        <taxon>Rhabditida</taxon>
        <taxon>Rhabditina</taxon>
        <taxon>Rhabditomorpha</taxon>
        <taxon>Rhabditoidea</taxon>
        <taxon>Rhabditidae</taxon>
        <taxon>Peloderinae</taxon>
        <taxon>Caenorhabditis</taxon>
    </lineage>
</organism>
<feature type="transmembrane region" description="Helical" evidence="1">
    <location>
        <begin position="85"/>
        <end position="105"/>
    </location>
</feature>
<keyword evidence="1" id="KW-1133">Transmembrane helix</keyword>
<sequence length="211" mass="24274">MTITKSVTDPKKFIFSPISAVWFLTAFGFFAVFKLFLYHVDNYLKTDKLTKCRRDLSIGYGAIVVYGVAGYIMMNVYNGNDPSNLLLPFLCPIFIIPLFILPHFLHYRAGRSKLHGFIIQSIIILLHTVYLIFVIRESQKFEKSDRRRQFLPFTVIYILLNLATNIEFFVVAISGVRLVEKPKIENVKEIEGGAEQVEPFLEAPTTQQDLQ</sequence>
<evidence type="ECO:0000313" key="2">
    <source>
        <dbReference type="EMBL" id="KAF1763084.1"/>
    </source>
</evidence>
<dbReference type="EMBL" id="WUAV01000003">
    <property type="protein sequence ID" value="KAF1763084.1"/>
    <property type="molecule type" value="Genomic_DNA"/>
</dbReference>
<comment type="caution">
    <text evidence="2">The sequence shown here is derived from an EMBL/GenBank/DDBJ whole genome shotgun (WGS) entry which is preliminary data.</text>
</comment>
<protein>
    <submittedName>
        <fullName evidence="2">Uncharacterized protein</fullName>
    </submittedName>
</protein>
<proteinExistence type="predicted"/>
<dbReference type="CTD" id="78775167"/>
<feature type="transmembrane region" description="Helical" evidence="1">
    <location>
        <begin position="117"/>
        <end position="135"/>
    </location>
</feature>
<feature type="transmembrane region" description="Helical" evidence="1">
    <location>
        <begin position="14"/>
        <end position="37"/>
    </location>
</feature>
<evidence type="ECO:0000313" key="3">
    <source>
        <dbReference type="Proteomes" id="UP000483820"/>
    </source>
</evidence>
<gene>
    <name evidence="2" type="ORF">GCK72_011349</name>
</gene>
<dbReference type="AlphaFoldDB" id="A0A6A5H8G3"/>